<dbReference type="AlphaFoldDB" id="A0AAD4NLE2"/>
<feature type="region of interest" description="Disordered" evidence="1">
    <location>
        <begin position="18"/>
        <end position="37"/>
    </location>
</feature>
<gene>
    <name evidence="2" type="ORF">DdX_01224</name>
</gene>
<reference evidence="2" key="1">
    <citation type="submission" date="2022-01" db="EMBL/GenBank/DDBJ databases">
        <title>Genome Sequence Resource for Two Populations of Ditylenchus destructor, the Migratory Endoparasitic Phytonematode.</title>
        <authorList>
            <person name="Zhang H."/>
            <person name="Lin R."/>
            <person name="Xie B."/>
        </authorList>
    </citation>
    <scope>NUCLEOTIDE SEQUENCE</scope>
    <source>
        <strain evidence="2">BazhouSP</strain>
    </source>
</reference>
<evidence type="ECO:0000313" key="3">
    <source>
        <dbReference type="Proteomes" id="UP001201812"/>
    </source>
</evidence>
<organism evidence="2 3">
    <name type="scientific">Ditylenchus destructor</name>
    <dbReference type="NCBI Taxonomy" id="166010"/>
    <lineage>
        <taxon>Eukaryota</taxon>
        <taxon>Metazoa</taxon>
        <taxon>Ecdysozoa</taxon>
        <taxon>Nematoda</taxon>
        <taxon>Chromadorea</taxon>
        <taxon>Rhabditida</taxon>
        <taxon>Tylenchina</taxon>
        <taxon>Tylenchomorpha</taxon>
        <taxon>Sphaerularioidea</taxon>
        <taxon>Anguinidae</taxon>
        <taxon>Anguininae</taxon>
        <taxon>Ditylenchus</taxon>
    </lineage>
</organism>
<evidence type="ECO:0000256" key="1">
    <source>
        <dbReference type="SAM" id="MobiDB-lite"/>
    </source>
</evidence>
<name>A0AAD4NLE2_9BILA</name>
<proteinExistence type="predicted"/>
<evidence type="ECO:0000313" key="2">
    <source>
        <dbReference type="EMBL" id="KAI1729010.1"/>
    </source>
</evidence>
<keyword evidence="3" id="KW-1185">Reference proteome</keyword>
<comment type="caution">
    <text evidence="2">The sequence shown here is derived from an EMBL/GenBank/DDBJ whole genome shotgun (WGS) entry which is preliminary data.</text>
</comment>
<sequence length="102" mass="11459">MWSSQAFRDGCSLLEQQNAATTPLVPTGGGGVGRWGQRRPAMASVPMRNRHIQQFASGFSYRKKSQSENKTPTLSVFFSNSRYLKVQLSTFDSPRQFHMTSL</sequence>
<dbReference type="Proteomes" id="UP001201812">
    <property type="component" value="Unassembled WGS sequence"/>
</dbReference>
<protein>
    <submittedName>
        <fullName evidence="2">Uncharacterized protein</fullName>
    </submittedName>
</protein>
<dbReference type="EMBL" id="JAKKPZ010000001">
    <property type="protein sequence ID" value="KAI1729010.1"/>
    <property type="molecule type" value="Genomic_DNA"/>
</dbReference>
<accession>A0AAD4NLE2</accession>